<dbReference type="Proteomes" id="UP000278222">
    <property type="component" value="Unassembled WGS sequence"/>
</dbReference>
<dbReference type="AlphaFoldDB" id="A0A3N1L2X0"/>
<evidence type="ECO:0000256" key="1">
    <source>
        <dbReference type="ARBA" id="ARBA00006484"/>
    </source>
</evidence>
<dbReference type="PANTHER" id="PTHR43180">
    <property type="entry name" value="3-OXOACYL-(ACYL-CARRIER-PROTEIN) REDUCTASE (AFU_ORTHOLOGUE AFUA_6G11210)"/>
    <property type="match status" value="1"/>
</dbReference>
<dbReference type="NCBIfam" id="NF005559">
    <property type="entry name" value="PRK07231.1"/>
    <property type="match status" value="1"/>
</dbReference>
<keyword evidence="2" id="KW-0560">Oxidoreductase</keyword>
<comment type="caution">
    <text evidence="3">The sequence shown here is derived from an EMBL/GenBank/DDBJ whole genome shotgun (WGS) entry which is preliminary data.</text>
</comment>
<dbReference type="InterPro" id="IPR036291">
    <property type="entry name" value="NAD(P)-bd_dom_sf"/>
</dbReference>
<dbReference type="PANTHER" id="PTHR43180:SF66">
    <property type="entry name" value="SHORT-CHAIN DEHYDROGENASE_REDUCTASE FAMILY PROTEIN"/>
    <property type="match status" value="1"/>
</dbReference>
<gene>
    <name evidence="3" type="ORF">EDC65_4404</name>
</gene>
<evidence type="ECO:0000313" key="3">
    <source>
        <dbReference type="EMBL" id="ROP83755.1"/>
    </source>
</evidence>
<dbReference type="RefSeq" id="WP_123693568.1">
    <property type="nucleotide sequence ID" value="NZ_AP019700.1"/>
</dbReference>
<sequence>MTDPKGTRLAGRVALITGGASGLGEATVRRFHAEGAWVMIADIDVQRGRSLARHLGDGAAFVTCDHTDRAQNEAAVAATEAEFGGLDILHNNAGGPFAGAFETADDQTLERVVGVNLLGVMKMTQAALPSLRRAGEARPGGAAILFTSSLQGIKARPNFSIYTAAKHGIVGLVRSLALELAPANIRVNAICPTVTETAMLPKFLPGMAADMDEARRRFRATIPLGRMPEPIDTANAALFLASDEARMLTGVALPVDGGQMAG</sequence>
<comment type="similarity">
    <text evidence="1">Belongs to the short-chain dehydrogenases/reductases (SDR) family.</text>
</comment>
<dbReference type="EMBL" id="RJKX01000016">
    <property type="protein sequence ID" value="ROP83755.1"/>
    <property type="molecule type" value="Genomic_DNA"/>
</dbReference>
<keyword evidence="4" id="KW-1185">Reference proteome</keyword>
<name>A0A3N1L2X0_9PROT</name>
<dbReference type="FunFam" id="3.40.50.720:FF:000084">
    <property type="entry name" value="Short-chain dehydrogenase reductase"/>
    <property type="match status" value="1"/>
</dbReference>
<reference evidence="3 4" key="1">
    <citation type="submission" date="2018-11" db="EMBL/GenBank/DDBJ databases">
        <title>Genomic Encyclopedia of Type Strains, Phase IV (KMG-IV): sequencing the most valuable type-strain genomes for metagenomic binning, comparative biology and taxonomic classification.</title>
        <authorList>
            <person name="Goeker M."/>
        </authorList>
    </citation>
    <scope>NUCLEOTIDE SEQUENCE [LARGE SCALE GENOMIC DNA]</scope>
    <source>
        <strain evidence="3 4">DSM 5900</strain>
    </source>
</reference>
<dbReference type="PROSITE" id="PS00061">
    <property type="entry name" value="ADH_SHORT"/>
    <property type="match status" value="1"/>
</dbReference>
<dbReference type="InterPro" id="IPR002347">
    <property type="entry name" value="SDR_fam"/>
</dbReference>
<dbReference type="PRINTS" id="PR00081">
    <property type="entry name" value="GDHRDH"/>
</dbReference>
<dbReference type="Pfam" id="PF13561">
    <property type="entry name" value="adh_short_C2"/>
    <property type="match status" value="1"/>
</dbReference>
<dbReference type="InterPro" id="IPR020904">
    <property type="entry name" value="Sc_DH/Rdtase_CS"/>
</dbReference>
<organism evidence="3 4">
    <name type="scientific">Stella humosa</name>
    <dbReference type="NCBI Taxonomy" id="94"/>
    <lineage>
        <taxon>Bacteria</taxon>
        <taxon>Pseudomonadati</taxon>
        <taxon>Pseudomonadota</taxon>
        <taxon>Alphaproteobacteria</taxon>
        <taxon>Rhodospirillales</taxon>
        <taxon>Stellaceae</taxon>
        <taxon>Stella</taxon>
    </lineage>
</organism>
<evidence type="ECO:0000256" key="2">
    <source>
        <dbReference type="ARBA" id="ARBA00023002"/>
    </source>
</evidence>
<protein>
    <submittedName>
        <fullName evidence="3">3-oxoacyl-[acyl-carrier protein] reductase</fullName>
    </submittedName>
</protein>
<dbReference type="SUPFAM" id="SSF51735">
    <property type="entry name" value="NAD(P)-binding Rossmann-fold domains"/>
    <property type="match status" value="1"/>
</dbReference>
<evidence type="ECO:0000313" key="4">
    <source>
        <dbReference type="Proteomes" id="UP000278222"/>
    </source>
</evidence>
<dbReference type="OrthoDB" id="7375193at2"/>
<dbReference type="PRINTS" id="PR00080">
    <property type="entry name" value="SDRFAMILY"/>
</dbReference>
<dbReference type="GO" id="GO:0016491">
    <property type="term" value="F:oxidoreductase activity"/>
    <property type="evidence" value="ECO:0007669"/>
    <property type="project" value="UniProtKB-KW"/>
</dbReference>
<proteinExistence type="inferred from homology"/>
<accession>A0A3N1L2X0</accession>
<dbReference type="Gene3D" id="3.40.50.720">
    <property type="entry name" value="NAD(P)-binding Rossmann-like Domain"/>
    <property type="match status" value="1"/>
</dbReference>